<dbReference type="Proteomes" id="UP000638986">
    <property type="component" value="Unassembled WGS sequence"/>
</dbReference>
<comment type="caution">
    <text evidence="1">The sequence shown here is derived from an EMBL/GenBank/DDBJ whole genome shotgun (WGS) entry which is preliminary data.</text>
</comment>
<dbReference type="EMBL" id="JADTXM010000012">
    <property type="protein sequence ID" value="MBH3440549.1"/>
    <property type="molecule type" value="Genomic_DNA"/>
</dbReference>
<organism evidence="1 2">
    <name type="scientific">Pseudomonas luteola</name>
    <dbReference type="NCBI Taxonomy" id="47886"/>
    <lineage>
        <taxon>Bacteria</taxon>
        <taxon>Pseudomonadati</taxon>
        <taxon>Pseudomonadota</taxon>
        <taxon>Gammaproteobacteria</taxon>
        <taxon>Pseudomonadales</taxon>
        <taxon>Pseudomonadaceae</taxon>
        <taxon>Pseudomonas</taxon>
    </lineage>
</organism>
<name>A0ABS0MUW5_PSELU</name>
<dbReference type="RefSeq" id="WP_197872947.1">
    <property type="nucleotide sequence ID" value="NZ_JADTXM010000012.1"/>
</dbReference>
<sequence length="305" mass="33231">MRVIKPAAITDSSLTASNVAEDDADAWASGGSYSTGQRVIDNHHIYEWLGSTAGNTATPPSKDTSVPAKWLDTGATNRWKMFDKKAGNKYVIGQATSNPDLIDITIRPGEVVNSIGLFGVQGSSVQITMTDPSEGVVYDKTISLADTGVNNWYDYWFAPFDRNETLVRFDLPAYGTADIRVVVSYPNSTAAVGLLVLGASTEIGTAVWGTAFGYQSYSKTEEDDFGNITITPRGSRRYVDFDVRIDTPQIDRVARFLDRLRSVPAVYVGTSSMESTIVMGVYDSLNPVISNPAFCEMTLEVRSLQ</sequence>
<gene>
    <name evidence="1" type="ORF">I5Q09_17845</name>
</gene>
<reference evidence="1 2" key="1">
    <citation type="submission" date="2020-11" db="EMBL/GenBank/DDBJ databases">
        <title>Enhanced detection system for hospital associated transmission using whole genome sequencing surveillance.</title>
        <authorList>
            <person name="Harrison L.H."/>
            <person name="Van Tyne D."/>
            <person name="Marsh J.W."/>
            <person name="Griffith M.P."/>
            <person name="Snyder D.J."/>
            <person name="Cooper V.S."/>
            <person name="Mustapha M."/>
        </authorList>
    </citation>
    <scope>NUCLEOTIDE SEQUENCE [LARGE SCALE GENOMIC DNA]</scope>
    <source>
        <strain evidence="1 2">PSB00013</strain>
    </source>
</reference>
<protein>
    <recommendedName>
        <fullName evidence="3">Carbohydrate-binding protein</fullName>
    </recommendedName>
</protein>
<accession>A0ABS0MUW5</accession>
<proteinExistence type="predicted"/>
<evidence type="ECO:0000313" key="2">
    <source>
        <dbReference type="Proteomes" id="UP000638986"/>
    </source>
</evidence>
<evidence type="ECO:0000313" key="1">
    <source>
        <dbReference type="EMBL" id="MBH3440549.1"/>
    </source>
</evidence>
<evidence type="ECO:0008006" key="3">
    <source>
        <dbReference type="Google" id="ProtNLM"/>
    </source>
</evidence>